<protein>
    <recommendedName>
        <fullName evidence="5">Ubiquitin-like protease family profile domain-containing protein</fullName>
    </recommendedName>
</protein>
<dbReference type="PANTHER" id="PTHR46915">
    <property type="entry name" value="UBIQUITIN-LIKE PROTEASE 4-RELATED"/>
    <property type="match status" value="1"/>
</dbReference>
<dbReference type="GO" id="GO:0016926">
    <property type="term" value="P:protein desumoylation"/>
    <property type="evidence" value="ECO:0007669"/>
    <property type="project" value="UniProtKB-ARBA"/>
</dbReference>
<dbReference type="PANTHER" id="PTHR46915:SF6">
    <property type="entry name" value="CYSTEINE PROTEINASES SUPERFAMILY PROTEIN"/>
    <property type="match status" value="1"/>
</dbReference>
<dbReference type="Proteomes" id="UP000596660">
    <property type="component" value="Unplaced"/>
</dbReference>
<dbReference type="GeneID" id="110738048"/>
<dbReference type="PROSITE" id="PS50600">
    <property type="entry name" value="ULP_PROTEASE"/>
    <property type="match status" value="1"/>
</dbReference>
<dbReference type="Gene3D" id="1.10.418.20">
    <property type="match status" value="1"/>
</dbReference>
<feature type="domain" description="Ubiquitin-like protease family profile" evidence="5">
    <location>
        <begin position="44"/>
        <end position="249"/>
    </location>
</feature>
<sequence>MRRRTRKPPSNEFDFTIAGFFGDSISKHRSCWLHIAAAQYKIEKKITLTEFKEIKKKFKHTSPCFLDTCPRAKRTKLMGGHHVIPRIRKKLDTETFEHYMEVVWKSFSEEKRMSFTYLDSLWFSLYRKASTRTKVLTWIKKKSIFSKDYVFVPVCCWSHWSLLIFVHFGDSSDSKTRTPCMLLLDSLENAEPKRLEPEIRKFVQDIYRVEGREEDRNVVSKIPLLIPKVPQQRGDEECGSYVLYFINLFMQFAPENFCDSDFPYFMHKDWFDLESLEYFRNRLEKELSSKVAVRSKHSSSVSQQKLCKNNGVILLDD</sequence>
<dbReference type="EnsemblPlants" id="AUR62041397-RA">
    <property type="protein sequence ID" value="AUR62041397-RA:cds"/>
    <property type="gene ID" value="AUR62041397"/>
</dbReference>
<keyword evidence="7" id="KW-1185">Reference proteome</keyword>
<dbReference type="OrthoDB" id="1939479at2759"/>
<reference evidence="6" key="2">
    <citation type="submission" date="2021-03" db="UniProtKB">
        <authorList>
            <consortium name="EnsemblPlants"/>
        </authorList>
    </citation>
    <scope>IDENTIFICATION</scope>
</reference>
<name>A0A803N6N9_CHEQI</name>
<keyword evidence="4" id="KW-0788">Thiol protease</keyword>
<organism evidence="6 7">
    <name type="scientific">Chenopodium quinoa</name>
    <name type="common">Quinoa</name>
    <dbReference type="NCBI Taxonomy" id="63459"/>
    <lineage>
        <taxon>Eukaryota</taxon>
        <taxon>Viridiplantae</taxon>
        <taxon>Streptophyta</taxon>
        <taxon>Embryophyta</taxon>
        <taxon>Tracheophyta</taxon>
        <taxon>Spermatophyta</taxon>
        <taxon>Magnoliopsida</taxon>
        <taxon>eudicotyledons</taxon>
        <taxon>Gunneridae</taxon>
        <taxon>Pentapetalae</taxon>
        <taxon>Caryophyllales</taxon>
        <taxon>Chenopodiaceae</taxon>
        <taxon>Chenopodioideae</taxon>
        <taxon>Atripliceae</taxon>
        <taxon>Chenopodium</taxon>
    </lineage>
</organism>
<dbReference type="InterPro" id="IPR038765">
    <property type="entry name" value="Papain-like_cys_pep_sf"/>
</dbReference>
<gene>
    <name evidence="6" type="primary">LOC110738048</name>
</gene>
<keyword evidence="3" id="KW-0378">Hydrolase</keyword>
<evidence type="ECO:0000259" key="5">
    <source>
        <dbReference type="PROSITE" id="PS50600"/>
    </source>
</evidence>
<dbReference type="AlphaFoldDB" id="A0A803N6N9"/>
<dbReference type="SUPFAM" id="SSF54001">
    <property type="entry name" value="Cysteine proteinases"/>
    <property type="match status" value="1"/>
</dbReference>
<dbReference type="RefSeq" id="XP_021774105.1">
    <property type="nucleotide sequence ID" value="XM_021918413.1"/>
</dbReference>
<dbReference type="Gramene" id="AUR62041397-RA">
    <property type="protein sequence ID" value="AUR62041397-RA:cds"/>
    <property type="gene ID" value="AUR62041397"/>
</dbReference>
<evidence type="ECO:0000256" key="2">
    <source>
        <dbReference type="ARBA" id="ARBA00022670"/>
    </source>
</evidence>
<dbReference type="OMA" id="SENITPC"/>
<proteinExistence type="inferred from homology"/>
<comment type="similarity">
    <text evidence="1">Belongs to the peptidase C48 family.</text>
</comment>
<dbReference type="GO" id="GO:0008234">
    <property type="term" value="F:cysteine-type peptidase activity"/>
    <property type="evidence" value="ECO:0007669"/>
    <property type="project" value="UniProtKB-KW"/>
</dbReference>
<evidence type="ECO:0000256" key="3">
    <source>
        <dbReference type="ARBA" id="ARBA00022801"/>
    </source>
</evidence>
<dbReference type="KEGG" id="cqi:110738048"/>
<dbReference type="GO" id="GO:0006508">
    <property type="term" value="P:proteolysis"/>
    <property type="evidence" value="ECO:0007669"/>
    <property type="project" value="UniProtKB-KW"/>
</dbReference>
<evidence type="ECO:0000313" key="6">
    <source>
        <dbReference type="EnsemblPlants" id="AUR62041397-RA:cds"/>
    </source>
</evidence>
<evidence type="ECO:0000256" key="1">
    <source>
        <dbReference type="ARBA" id="ARBA00005234"/>
    </source>
</evidence>
<keyword evidence="2" id="KW-0645">Protease</keyword>
<reference evidence="6" key="1">
    <citation type="journal article" date="2017" name="Nature">
        <title>The genome of Chenopodium quinoa.</title>
        <authorList>
            <person name="Jarvis D.E."/>
            <person name="Ho Y.S."/>
            <person name="Lightfoot D.J."/>
            <person name="Schmoeckel S.M."/>
            <person name="Li B."/>
            <person name="Borm T.J.A."/>
            <person name="Ohyanagi H."/>
            <person name="Mineta K."/>
            <person name="Michell C.T."/>
            <person name="Saber N."/>
            <person name="Kharbatia N.M."/>
            <person name="Rupper R.R."/>
            <person name="Sharp A.R."/>
            <person name="Dally N."/>
            <person name="Boughton B.A."/>
            <person name="Woo Y.H."/>
            <person name="Gao G."/>
            <person name="Schijlen E.G.W.M."/>
            <person name="Guo X."/>
            <person name="Momin A.A."/>
            <person name="Negrao S."/>
            <person name="Al-Babili S."/>
            <person name="Gehring C."/>
            <person name="Roessner U."/>
            <person name="Jung C."/>
            <person name="Murphy K."/>
            <person name="Arold S.T."/>
            <person name="Gojobori T."/>
            <person name="van der Linden C.G."/>
            <person name="van Loo E.N."/>
            <person name="Jellen E.N."/>
            <person name="Maughan P.J."/>
            <person name="Tester M."/>
        </authorList>
    </citation>
    <scope>NUCLEOTIDE SEQUENCE [LARGE SCALE GENOMIC DNA]</scope>
    <source>
        <strain evidence="6">cv. PI 614886</strain>
    </source>
</reference>
<evidence type="ECO:0000313" key="7">
    <source>
        <dbReference type="Proteomes" id="UP000596660"/>
    </source>
</evidence>
<evidence type="ECO:0000256" key="4">
    <source>
        <dbReference type="ARBA" id="ARBA00022807"/>
    </source>
</evidence>
<dbReference type="InterPro" id="IPR003653">
    <property type="entry name" value="Peptidase_C48_C"/>
</dbReference>
<dbReference type="Gene3D" id="3.30.310.130">
    <property type="entry name" value="Ubiquitin-related"/>
    <property type="match status" value="1"/>
</dbReference>
<accession>A0A803N6N9</accession>
<dbReference type="Pfam" id="PF02902">
    <property type="entry name" value="Peptidase_C48"/>
    <property type="match status" value="1"/>
</dbReference>